<dbReference type="GO" id="GO:0052689">
    <property type="term" value="F:carboxylic ester hydrolase activity"/>
    <property type="evidence" value="ECO:0007669"/>
    <property type="project" value="InterPro"/>
</dbReference>
<comment type="caution">
    <text evidence="4">The sequence shown here is derived from an EMBL/GenBank/DDBJ whole genome shotgun (WGS) entry which is preliminary data.</text>
</comment>
<dbReference type="PANTHER" id="PTHR43798:SF31">
    <property type="entry name" value="AB HYDROLASE SUPERFAMILY PROTEIN YCLE"/>
    <property type="match status" value="1"/>
</dbReference>
<reference evidence="4 5" key="1">
    <citation type="journal article" date="2004" name="Extremophiles">
        <title>Halobacillus locisalis sp. nov., a halophilic bacterium isolated from a marine solar saltern of the Yellow Sea in Korea.</title>
        <authorList>
            <person name="Yoon J.H."/>
            <person name="Kang K.H."/>
            <person name="Oh T.K."/>
            <person name="Park Y.H."/>
        </authorList>
    </citation>
    <scope>NUCLEOTIDE SEQUENCE [LARGE SCALE GENOMIC DNA]</scope>
    <source>
        <strain evidence="4 5">KCTC 3788</strain>
    </source>
</reference>
<dbReference type="InterPro" id="IPR012354">
    <property type="entry name" value="Esterase_lipase"/>
</dbReference>
<protein>
    <submittedName>
        <fullName evidence="4">Alpha/beta fold hydrolase</fullName>
    </submittedName>
</protein>
<evidence type="ECO:0000313" key="4">
    <source>
        <dbReference type="EMBL" id="MBA2176785.1"/>
    </source>
</evidence>
<feature type="active site" description="Charge relay system" evidence="2">
    <location>
        <position position="178"/>
    </location>
</feature>
<dbReference type="EMBL" id="JACEFG010000004">
    <property type="protein sequence ID" value="MBA2176785.1"/>
    <property type="molecule type" value="Genomic_DNA"/>
</dbReference>
<dbReference type="Pfam" id="PF12697">
    <property type="entry name" value="Abhydrolase_6"/>
    <property type="match status" value="1"/>
</dbReference>
<feature type="domain" description="AB hydrolase-1" evidence="3">
    <location>
        <begin position="6"/>
        <end position="221"/>
    </location>
</feature>
<accession>A0A838CYF5</accession>
<evidence type="ECO:0000313" key="5">
    <source>
        <dbReference type="Proteomes" id="UP000571017"/>
    </source>
</evidence>
<dbReference type="Proteomes" id="UP000571017">
    <property type="component" value="Unassembled WGS sequence"/>
</dbReference>
<evidence type="ECO:0000259" key="3">
    <source>
        <dbReference type="Pfam" id="PF12697"/>
    </source>
</evidence>
<dbReference type="InterPro" id="IPR000073">
    <property type="entry name" value="AB_hydrolase_1"/>
</dbReference>
<dbReference type="AlphaFoldDB" id="A0A838CYF5"/>
<dbReference type="InterPro" id="IPR050266">
    <property type="entry name" value="AB_hydrolase_sf"/>
</dbReference>
<keyword evidence="5" id="KW-1185">Reference proteome</keyword>
<dbReference type="InterPro" id="IPR029058">
    <property type="entry name" value="AB_hydrolase_fold"/>
</dbReference>
<dbReference type="PIRSF" id="PIRSF017388">
    <property type="entry name" value="Esterase_lipase"/>
    <property type="match status" value="1"/>
</dbReference>
<keyword evidence="1 4" id="KW-0378">Hydrolase</keyword>
<evidence type="ECO:0000256" key="2">
    <source>
        <dbReference type="PIRSR" id="PIRSR017388-1"/>
    </source>
</evidence>
<evidence type="ECO:0000256" key="1">
    <source>
        <dbReference type="ARBA" id="ARBA00022801"/>
    </source>
</evidence>
<organism evidence="4 5">
    <name type="scientific">Halobacillus locisalis</name>
    <dbReference type="NCBI Taxonomy" id="220753"/>
    <lineage>
        <taxon>Bacteria</taxon>
        <taxon>Bacillati</taxon>
        <taxon>Bacillota</taxon>
        <taxon>Bacilli</taxon>
        <taxon>Bacillales</taxon>
        <taxon>Bacillaceae</taxon>
        <taxon>Halobacillus</taxon>
    </lineage>
</organism>
<name>A0A838CYF5_9BACI</name>
<proteinExistence type="predicted"/>
<dbReference type="Gene3D" id="3.40.50.1820">
    <property type="entry name" value="alpha/beta hydrolase"/>
    <property type="match status" value="1"/>
</dbReference>
<dbReference type="RefSeq" id="WP_181473836.1">
    <property type="nucleotide sequence ID" value="NZ_JACEFG010000004.1"/>
</dbReference>
<dbReference type="SUPFAM" id="SSF53474">
    <property type="entry name" value="alpha/beta-Hydrolases"/>
    <property type="match status" value="1"/>
</dbReference>
<dbReference type="PANTHER" id="PTHR43798">
    <property type="entry name" value="MONOACYLGLYCEROL LIPASE"/>
    <property type="match status" value="1"/>
</dbReference>
<feature type="active site" description="Nucleophile" evidence="2">
    <location>
        <position position="79"/>
    </location>
</feature>
<feature type="active site" description="Charge relay system" evidence="2">
    <location>
        <position position="209"/>
    </location>
</feature>
<sequence length="241" mass="27378">MSVGCLCIHGYTGSPEEVQPLVDYLKVRTDWEMVNPTLPGHGEDLDLEGHYYQEWIATAELALMDLLKRHDTIVIIGFSMGGMIASYLAAKYNITRLVLLSAAGKYVSLPQMYKDIVEMAVDAWKGMLDSNDLFKRYQKKMRDTYWFSTLEFMKCVQFTKPYLASVTCPVLIIQGELDGMVPRSAAEFLNEELDSAEEKEVVFLKQSKHLVCHGEDRDELFDHVLSFLVGVGEGEDEQTDR</sequence>
<gene>
    <name evidence="4" type="ORF">H0266_17990</name>
</gene>
<dbReference type="GO" id="GO:0016020">
    <property type="term" value="C:membrane"/>
    <property type="evidence" value="ECO:0007669"/>
    <property type="project" value="TreeGrafter"/>
</dbReference>